<gene>
    <name evidence="1" type="ORF">MO867_17505</name>
</gene>
<dbReference type="EMBL" id="JALBWM010000107">
    <property type="protein sequence ID" value="MCO1336131.1"/>
    <property type="molecule type" value="Genomic_DNA"/>
</dbReference>
<dbReference type="AlphaFoldDB" id="A0A9X2EQS4"/>
<evidence type="ECO:0000313" key="1">
    <source>
        <dbReference type="EMBL" id="MCO1336131.1"/>
    </source>
</evidence>
<dbReference type="RefSeq" id="WP_252471550.1">
    <property type="nucleotide sequence ID" value="NZ_JALBWM010000107.1"/>
</dbReference>
<proteinExistence type="predicted"/>
<keyword evidence="2" id="KW-1185">Reference proteome</keyword>
<dbReference type="Proteomes" id="UP001139028">
    <property type="component" value="Unassembled WGS sequence"/>
</dbReference>
<accession>A0A9X2EQS4</accession>
<comment type="caution">
    <text evidence="1">The sequence shown here is derived from an EMBL/GenBank/DDBJ whole genome shotgun (WGS) entry which is preliminary data.</text>
</comment>
<evidence type="ECO:0000313" key="2">
    <source>
        <dbReference type="Proteomes" id="UP001139028"/>
    </source>
</evidence>
<name>A0A9X2EQS4_9GAMM</name>
<protein>
    <submittedName>
        <fullName evidence="1">Uncharacterized protein</fullName>
    </submittedName>
</protein>
<sequence>MNAPPKDQYSTLRKMSAEGGDERNLANFSISLGQRLKVISLVITIAIYKLTILPYKKISEKIYFQNWTS</sequence>
<organism evidence="1 2">
    <name type="scientific">Microbulbifer okhotskensis</name>
    <dbReference type="NCBI Taxonomy" id="2926617"/>
    <lineage>
        <taxon>Bacteria</taxon>
        <taxon>Pseudomonadati</taxon>
        <taxon>Pseudomonadota</taxon>
        <taxon>Gammaproteobacteria</taxon>
        <taxon>Cellvibrionales</taxon>
        <taxon>Microbulbiferaceae</taxon>
        <taxon>Microbulbifer</taxon>
    </lineage>
</organism>
<reference evidence="1" key="1">
    <citation type="journal article" date="2022" name="Arch. Microbiol.">
        <title>Microbulbifer okhotskensis sp. nov., isolated from a deep bottom sediment of the Okhotsk Sea.</title>
        <authorList>
            <person name="Romanenko L."/>
            <person name="Kurilenko V."/>
            <person name="Otstavnykh N."/>
            <person name="Velansky P."/>
            <person name="Isaeva M."/>
            <person name="Mikhailov V."/>
        </authorList>
    </citation>
    <scope>NUCLEOTIDE SEQUENCE</scope>
    <source>
        <strain evidence="1">OS29</strain>
    </source>
</reference>